<sequence length="450" mass="50701">ESSSHLQMGEIVKLGRALPQIGVSRTNTKEGWKQKLNEQRSLELYGKIPEISEDCSSQEETEKSLQTAKLHSKSQSLSSSEIFHLLSVNSISTCYGDGTLDMSNDDQGNSMLNLNEESKQSVDEIRMFTDLIHRSVFDRLYYPVGTFVTQDARNTILDTKTMQGQYFSKAKADFIFLIEIYHVLQMSLGPVANWLKRKLVNVVGYRRKREDIRLQTSQMHAALSAARLAIAVAGIIRNCPFESTNLNHISMTDTGKRTDHKMHATITSAAALVAASCAEAARSAGASREQVSSVINMGLDARAMGDLLTLTTSTATCLRGVECLKMRTIRNHAVQDHMNSQKGAILPVRTPEGRLHNRMVSVECNYDNENIMLTLRKRHCFTTSKKYIIFHEQREQKDFGYQRDEDGYHTINLSTSGGTIQLLFEEHGEYSSWKSFIDYLISNKGWKLSH</sequence>
<keyword evidence="4" id="KW-1185">Reference proteome</keyword>
<dbReference type="GO" id="GO:0010305">
    <property type="term" value="P:leaf vascular tissue pattern formation"/>
    <property type="evidence" value="ECO:0007669"/>
    <property type="project" value="TreeGrafter"/>
</dbReference>
<evidence type="ECO:0000259" key="1">
    <source>
        <dbReference type="Pfam" id="PF05703"/>
    </source>
</evidence>
<accession>A0A5J9UXP0</accession>
<dbReference type="GO" id="GO:0009734">
    <property type="term" value="P:auxin-activated signaling pathway"/>
    <property type="evidence" value="ECO:0007669"/>
    <property type="project" value="TreeGrafter"/>
</dbReference>
<reference evidence="3 4" key="1">
    <citation type="journal article" date="2019" name="Sci. Rep.">
        <title>A high-quality genome of Eragrostis curvula grass provides insights into Poaceae evolution and supports new strategies to enhance forage quality.</title>
        <authorList>
            <person name="Carballo J."/>
            <person name="Santos B.A.C.M."/>
            <person name="Zappacosta D."/>
            <person name="Garbus I."/>
            <person name="Selva J.P."/>
            <person name="Gallo C.A."/>
            <person name="Diaz A."/>
            <person name="Albertini E."/>
            <person name="Caccamo M."/>
            <person name="Echenique V."/>
        </authorList>
    </citation>
    <scope>NUCLEOTIDE SEQUENCE [LARGE SCALE GENOMIC DNA]</scope>
    <source>
        <strain evidence="4">cv. Victoria</strain>
        <tissue evidence="3">Leaf</tissue>
    </source>
</reference>
<dbReference type="Gramene" id="TVU28064">
    <property type="protein sequence ID" value="TVU28064"/>
    <property type="gene ID" value="EJB05_19572"/>
</dbReference>
<proteinExistence type="predicted"/>
<evidence type="ECO:0000313" key="3">
    <source>
        <dbReference type="EMBL" id="TVU28064.1"/>
    </source>
</evidence>
<feature type="domain" description="VAN3-binding protein-like auxin canalisation" evidence="1">
    <location>
        <begin position="72"/>
        <end position="331"/>
    </location>
</feature>
<evidence type="ECO:0008006" key="5">
    <source>
        <dbReference type="Google" id="ProtNLM"/>
    </source>
</evidence>
<comment type="caution">
    <text evidence="3">The sequence shown here is derived from an EMBL/GenBank/DDBJ whole genome shotgun (WGS) entry which is preliminary data.</text>
</comment>
<gene>
    <name evidence="3" type="ORF">EJB05_19572</name>
</gene>
<evidence type="ECO:0000313" key="4">
    <source>
        <dbReference type="Proteomes" id="UP000324897"/>
    </source>
</evidence>
<dbReference type="AlphaFoldDB" id="A0A5J9UXP0"/>
<protein>
    <recommendedName>
        <fullName evidence="5">VAN3-binding protein-like auxin canalisation domain-containing protein</fullName>
    </recommendedName>
</protein>
<dbReference type="InterPro" id="IPR040269">
    <property type="entry name" value="VAB"/>
</dbReference>
<name>A0A5J9UXP0_9POAL</name>
<dbReference type="OrthoDB" id="684573at2759"/>
<feature type="non-terminal residue" evidence="3">
    <location>
        <position position="1"/>
    </location>
</feature>
<organism evidence="3 4">
    <name type="scientific">Eragrostis curvula</name>
    <name type="common">weeping love grass</name>
    <dbReference type="NCBI Taxonomy" id="38414"/>
    <lineage>
        <taxon>Eukaryota</taxon>
        <taxon>Viridiplantae</taxon>
        <taxon>Streptophyta</taxon>
        <taxon>Embryophyta</taxon>
        <taxon>Tracheophyta</taxon>
        <taxon>Spermatophyta</taxon>
        <taxon>Magnoliopsida</taxon>
        <taxon>Liliopsida</taxon>
        <taxon>Poales</taxon>
        <taxon>Poaceae</taxon>
        <taxon>PACMAD clade</taxon>
        <taxon>Chloridoideae</taxon>
        <taxon>Eragrostideae</taxon>
        <taxon>Eragrostidinae</taxon>
        <taxon>Eragrostis</taxon>
    </lineage>
</organism>
<dbReference type="Pfam" id="PF05703">
    <property type="entry name" value="Auxin_canalis"/>
    <property type="match status" value="1"/>
</dbReference>
<evidence type="ECO:0000259" key="2">
    <source>
        <dbReference type="Pfam" id="PF08458"/>
    </source>
</evidence>
<dbReference type="EMBL" id="RWGY01000011">
    <property type="protein sequence ID" value="TVU28064.1"/>
    <property type="molecule type" value="Genomic_DNA"/>
</dbReference>
<dbReference type="PANTHER" id="PTHR31351:SF43">
    <property type="entry name" value="OS02G0689600 PROTEIN"/>
    <property type="match status" value="1"/>
</dbReference>
<dbReference type="Proteomes" id="UP000324897">
    <property type="component" value="Chromosome 1"/>
</dbReference>
<dbReference type="InterPro" id="IPR013666">
    <property type="entry name" value="PH_pln"/>
</dbReference>
<dbReference type="Pfam" id="PF08458">
    <property type="entry name" value="PH_2"/>
    <property type="match status" value="1"/>
</dbReference>
<feature type="domain" description="Pleckstrin-like plant" evidence="2">
    <location>
        <begin position="346"/>
        <end position="442"/>
    </location>
</feature>
<dbReference type="PANTHER" id="PTHR31351">
    <property type="entry name" value="EXPRESSED PROTEIN"/>
    <property type="match status" value="1"/>
</dbReference>
<dbReference type="InterPro" id="IPR008546">
    <property type="entry name" value="VAN3-bd-like_auxin_canal"/>
</dbReference>
<dbReference type="GO" id="GO:0010087">
    <property type="term" value="P:phloem or xylem histogenesis"/>
    <property type="evidence" value="ECO:0007669"/>
    <property type="project" value="TreeGrafter"/>
</dbReference>